<protein>
    <submittedName>
        <fullName evidence="1">Uncharacterized protein</fullName>
    </submittedName>
</protein>
<evidence type="ECO:0000313" key="1">
    <source>
        <dbReference type="EMBL" id="KAJ2967057.1"/>
    </source>
</evidence>
<comment type="caution">
    <text evidence="1">The sequence shown here is derived from an EMBL/GenBank/DDBJ whole genome shotgun (WGS) entry which is preliminary data.</text>
</comment>
<sequence length="286" mass="32889">MTAQRARWPVTIGNAMPYSHAPPGVHASARERQIFDLLRSLTVKQVTGTFNSPFWSTDVLRAAETYPVIFHSSLALAAMNHRMRITDGEPQVSQEYYAFALQECNTAIHHLVKLTRKPTVTYEDREAILLASVLFTGIGCLQRNLNQALMHVKKSLELFNQWRFWLQAIAANPQTERQGIIDPSWLLHLISYFEFQAFEIDNTITVHSWKRYLYELPRQQDSKKFASAAEAYYEYMPLHFGSAIDPSNFLESMKMGPEKDNVSNFDNVSPHHSVERKSCQFRRCGS</sequence>
<reference evidence="1" key="1">
    <citation type="submission" date="2022-08" db="EMBL/GenBank/DDBJ databases">
        <title>Genome Sequence of Lecanicillium fungicola.</title>
        <authorList>
            <person name="Buettner E."/>
        </authorList>
    </citation>
    <scope>NUCLEOTIDE SEQUENCE</scope>
    <source>
        <strain evidence="1">Babe33</strain>
    </source>
</reference>
<dbReference type="Proteomes" id="UP001143910">
    <property type="component" value="Unassembled WGS sequence"/>
</dbReference>
<proteinExistence type="predicted"/>
<gene>
    <name evidence="1" type="ORF">NQ176_g9852</name>
</gene>
<name>A0ACC1MJ75_9HYPO</name>
<organism evidence="1 2">
    <name type="scientific">Zarea fungicola</name>
    <dbReference type="NCBI Taxonomy" id="93591"/>
    <lineage>
        <taxon>Eukaryota</taxon>
        <taxon>Fungi</taxon>
        <taxon>Dikarya</taxon>
        <taxon>Ascomycota</taxon>
        <taxon>Pezizomycotina</taxon>
        <taxon>Sordariomycetes</taxon>
        <taxon>Hypocreomycetidae</taxon>
        <taxon>Hypocreales</taxon>
        <taxon>Cordycipitaceae</taxon>
        <taxon>Zarea</taxon>
    </lineage>
</organism>
<accession>A0ACC1MJ75</accession>
<dbReference type="EMBL" id="JANJQO010002419">
    <property type="protein sequence ID" value="KAJ2967057.1"/>
    <property type="molecule type" value="Genomic_DNA"/>
</dbReference>
<keyword evidence="2" id="KW-1185">Reference proteome</keyword>
<evidence type="ECO:0000313" key="2">
    <source>
        <dbReference type="Proteomes" id="UP001143910"/>
    </source>
</evidence>